<dbReference type="OrthoDB" id="283220at2"/>
<keyword evidence="1" id="KW-0732">Signal</keyword>
<dbReference type="RefSeq" id="WP_002654750.1">
    <property type="nucleotide sequence ID" value="NZ_CH672377.1"/>
</dbReference>
<protein>
    <recommendedName>
        <fullName evidence="4">Lipoprotein</fullName>
    </recommendedName>
</protein>
<evidence type="ECO:0000313" key="3">
    <source>
        <dbReference type="Proteomes" id="UP000004358"/>
    </source>
</evidence>
<reference evidence="2 3" key="1">
    <citation type="submission" date="2006-02" db="EMBL/GenBank/DDBJ databases">
        <authorList>
            <person name="Amann R."/>
            <person name="Ferriera S."/>
            <person name="Johnson J."/>
            <person name="Kravitz S."/>
            <person name="Halpern A."/>
            <person name="Remington K."/>
            <person name="Beeson K."/>
            <person name="Tran B."/>
            <person name="Rogers Y.-H."/>
            <person name="Friedman R."/>
            <person name="Venter J.C."/>
        </authorList>
    </citation>
    <scope>NUCLEOTIDE SEQUENCE [LARGE SCALE GENOMIC DNA]</scope>
    <source>
        <strain evidence="2 3">DSM 3645</strain>
    </source>
</reference>
<comment type="caution">
    <text evidence="2">The sequence shown here is derived from an EMBL/GenBank/DDBJ whole genome shotgun (WGS) entry which is preliminary data.</text>
</comment>
<evidence type="ECO:0000256" key="1">
    <source>
        <dbReference type="SAM" id="SignalP"/>
    </source>
</evidence>
<accession>A3ZU41</accession>
<proteinExistence type="predicted"/>
<dbReference type="Proteomes" id="UP000004358">
    <property type="component" value="Unassembled WGS sequence"/>
</dbReference>
<dbReference type="AlphaFoldDB" id="A3ZU41"/>
<dbReference type="HOGENOM" id="CLU_113730_5_2_0"/>
<evidence type="ECO:0008006" key="4">
    <source>
        <dbReference type="Google" id="ProtNLM"/>
    </source>
</evidence>
<dbReference type="STRING" id="314230.DSM3645_05770"/>
<organism evidence="2 3">
    <name type="scientific">Blastopirellula marina DSM 3645</name>
    <dbReference type="NCBI Taxonomy" id="314230"/>
    <lineage>
        <taxon>Bacteria</taxon>
        <taxon>Pseudomonadati</taxon>
        <taxon>Planctomycetota</taxon>
        <taxon>Planctomycetia</taxon>
        <taxon>Pirellulales</taxon>
        <taxon>Pirellulaceae</taxon>
        <taxon>Blastopirellula</taxon>
    </lineage>
</organism>
<dbReference type="EMBL" id="AANZ01000011">
    <property type="protein sequence ID" value="EAQ80106.1"/>
    <property type="molecule type" value="Genomic_DNA"/>
</dbReference>
<dbReference type="eggNOG" id="ENOG502ZT0K">
    <property type="taxonomic scope" value="Bacteria"/>
</dbReference>
<evidence type="ECO:0000313" key="2">
    <source>
        <dbReference type="EMBL" id="EAQ80106.1"/>
    </source>
</evidence>
<gene>
    <name evidence="2" type="ORF">DSM3645_05770</name>
</gene>
<name>A3ZU41_9BACT</name>
<dbReference type="PROSITE" id="PS51257">
    <property type="entry name" value="PROKAR_LIPOPROTEIN"/>
    <property type="match status" value="1"/>
</dbReference>
<feature type="signal peptide" evidence="1">
    <location>
        <begin position="1"/>
        <end position="21"/>
    </location>
</feature>
<sequence length="137" mass="14829">MKNVVLLPLCLVLLSSAIVGCGDAGVSLTQLNGKVLYRGKPLVGADVIFMPRETGGVSSGVTDSEGEFTLTYVDRRSGVLPGEHLLTITESNDHAGDEIVNETENVVLQKPVREYRKMMLVDASMEFVEIDVTGEFK</sequence>
<feature type="chain" id="PRO_5002664917" description="Lipoprotein" evidence="1">
    <location>
        <begin position="22"/>
        <end position="137"/>
    </location>
</feature>